<sequence>MTCMFCWSYTASEESSLPNYLLSATTNAYFLPNKCIYVFNRKRVLKTVVLSLYPVFSFKIFLNLRYRNRRDQ</sequence>
<name>H2Y2M9_CIOIN</name>
<dbReference type="Ensembl" id="ENSCINT00000037174.1">
    <property type="protein sequence ID" value="ENSCINP00000036164.1"/>
    <property type="gene ID" value="ENSCING00000019086.1"/>
</dbReference>
<proteinExistence type="predicted"/>
<reference evidence="1" key="2">
    <citation type="submission" date="2025-08" db="UniProtKB">
        <authorList>
            <consortium name="Ensembl"/>
        </authorList>
    </citation>
    <scope>IDENTIFICATION</scope>
</reference>
<organism evidence="1 2">
    <name type="scientific">Ciona intestinalis</name>
    <name type="common">Transparent sea squirt</name>
    <name type="synonym">Ascidia intestinalis</name>
    <dbReference type="NCBI Taxonomy" id="7719"/>
    <lineage>
        <taxon>Eukaryota</taxon>
        <taxon>Metazoa</taxon>
        <taxon>Chordata</taxon>
        <taxon>Tunicata</taxon>
        <taxon>Ascidiacea</taxon>
        <taxon>Phlebobranchia</taxon>
        <taxon>Cionidae</taxon>
        <taxon>Ciona</taxon>
    </lineage>
</organism>
<reference evidence="2" key="1">
    <citation type="journal article" date="2002" name="Science">
        <title>The draft genome of Ciona intestinalis: insights into chordate and vertebrate origins.</title>
        <authorList>
            <person name="Dehal P."/>
            <person name="Satou Y."/>
            <person name="Campbell R.K."/>
            <person name="Chapman J."/>
            <person name="Degnan B."/>
            <person name="De Tomaso A."/>
            <person name="Davidson B."/>
            <person name="Di Gregorio A."/>
            <person name="Gelpke M."/>
            <person name="Goodstein D.M."/>
            <person name="Harafuji N."/>
            <person name="Hastings K.E."/>
            <person name="Ho I."/>
            <person name="Hotta K."/>
            <person name="Huang W."/>
            <person name="Kawashima T."/>
            <person name="Lemaire P."/>
            <person name="Martinez D."/>
            <person name="Meinertzhagen I.A."/>
            <person name="Necula S."/>
            <person name="Nonaka M."/>
            <person name="Putnam N."/>
            <person name="Rash S."/>
            <person name="Saiga H."/>
            <person name="Satake M."/>
            <person name="Terry A."/>
            <person name="Yamada L."/>
            <person name="Wang H.G."/>
            <person name="Awazu S."/>
            <person name="Azumi K."/>
            <person name="Boore J."/>
            <person name="Branno M."/>
            <person name="Chin-Bow S."/>
            <person name="DeSantis R."/>
            <person name="Doyle S."/>
            <person name="Francino P."/>
            <person name="Keys D.N."/>
            <person name="Haga S."/>
            <person name="Hayashi H."/>
            <person name="Hino K."/>
            <person name="Imai K.S."/>
            <person name="Inaba K."/>
            <person name="Kano S."/>
            <person name="Kobayashi K."/>
            <person name="Kobayashi M."/>
            <person name="Lee B.I."/>
            <person name="Makabe K.W."/>
            <person name="Manohar C."/>
            <person name="Matassi G."/>
            <person name="Medina M."/>
            <person name="Mochizuki Y."/>
            <person name="Mount S."/>
            <person name="Morishita T."/>
            <person name="Miura S."/>
            <person name="Nakayama A."/>
            <person name="Nishizaka S."/>
            <person name="Nomoto H."/>
            <person name="Ohta F."/>
            <person name="Oishi K."/>
            <person name="Rigoutsos I."/>
            <person name="Sano M."/>
            <person name="Sasaki A."/>
            <person name="Sasakura Y."/>
            <person name="Shoguchi E."/>
            <person name="Shin-i T."/>
            <person name="Spagnuolo A."/>
            <person name="Stainier D."/>
            <person name="Suzuki M.M."/>
            <person name="Tassy O."/>
            <person name="Takatori N."/>
            <person name="Tokuoka M."/>
            <person name="Yagi K."/>
            <person name="Yoshizaki F."/>
            <person name="Wada S."/>
            <person name="Zhang C."/>
            <person name="Hyatt P.D."/>
            <person name="Larimer F."/>
            <person name="Detter C."/>
            <person name="Doggett N."/>
            <person name="Glavina T."/>
            <person name="Hawkins T."/>
            <person name="Richardson P."/>
            <person name="Lucas S."/>
            <person name="Kohara Y."/>
            <person name="Levine M."/>
            <person name="Satoh N."/>
            <person name="Rokhsar D.S."/>
        </authorList>
    </citation>
    <scope>NUCLEOTIDE SEQUENCE [LARGE SCALE GENOMIC DNA]</scope>
</reference>
<evidence type="ECO:0000313" key="1">
    <source>
        <dbReference type="Ensembl" id="ENSCINP00000036164.1"/>
    </source>
</evidence>
<accession>H2Y2M9</accession>
<evidence type="ECO:0000313" key="2">
    <source>
        <dbReference type="Proteomes" id="UP000008144"/>
    </source>
</evidence>
<protein>
    <submittedName>
        <fullName evidence="1">Uncharacterized protein</fullName>
    </submittedName>
</protein>
<dbReference type="InParanoid" id="H2Y2M9"/>
<reference evidence="1" key="3">
    <citation type="submission" date="2025-09" db="UniProtKB">
        <authorList>
            <consortium name="Ensembl"/>
        </authorList>
    </citation>
    <scope>IDENTIFICATION</scope>
</reference>
<dbReference type="AlphaFoldDB" id="H2Y2M9"/>
<dbReference type="Proteomes" id="UP000008144">
    <property type="component" value="Unassembled WGS sequence"/>
</dbReference>
<keyword evidence="2" id="KW-1185">Reference proteome</keyword>
<dbReference type="HOGENOM" id="CLU_2721489_0_0_1"/>